<protein>
    <submittedName>
        <fullName evidence="8">Membrane lipoprotein TmpC</fullName>
    </submittedName>
</protein>
<proteinExistence type="inferred from homology"/>
<evidence type="ECO:0000256" key="5">
    <source>
        <dbReference type="ARBA" id="ARBA00023136"/>
    </source>
</evidence>
<dbReference type="Pfam" id="PF02608">
    <property type="entry name" value="Bmp"/>
    <property type="match status" value="1"/>
</dbReference>
<evidence type="ECO:0000313" key="8">
    <source>
        <dbReference type="EMBL" id="MPL68838.1"/>
    </source>
</evidence>
<organism evidence="8">
    <name type="scientific">bioreactor metagenome</name>
    <dbReference type="NCBI Taxonomy" id="1076179"/>
    <lineage>
        <taxon>unclassified sequences</taxon>
        <taxon>metagenomes</taxon>
        <taxon>ecological metagenomes</taxon>
    </lineage>
</organism>
<evidence type="ECO:0000259" key="7">
    <source>
        <dbReference type="Pfam" id="PF02608"/>
    </source>
</evidence>
<accession>A0A644TPC4</accession>
<dbReference type="InterPro" id="IPR028082">
    <property type="entry name" value="Peripla_BP_I"/>
</dbReference>
<evidence type="ECO:0000256" key="6">
    <source>
        <dbReference type="ARBA" id="ARBA00023288"/>
    </source>
</evidence>
<dbReference type="AlphaFoldDB" id="A0A644TPC4"/>
<dbReference type="GO" id="GO:0005886">
    <property type="term" value="C:plasma membrane"/>
    <property type="evidence" value="ECO:0007669"/>
    <property type="project" value="UniProtKB-SubCell"/>
</dbReference>
<keyword evidence="4" id="KW-0732">Signal</keyword>
<dbReference type="Gene3D" id="3.40.50.2300">
    <property type="match status" value="2"/>
</dbReference>
<evidence type="ECO:0000256" key="3">
    <source>
        <dbReference type="ARBA" id="ARBA00022475"/>
    </source>
</evidence>
<sequence>MFPLRPVSLVLTLLLFLCLGFSRPAHCAGAEKTQGPLRVALLLETPTGDNDWNDSLVDGLRQAERELGIKASVITAQPGHDEAALQEMFRSAAGNNDLVLVASNGLHEVLRNNAANFRRTMFGCIDAGIRAPNIMSVTFADEQAAYLAGAAAAMLARQTGMPGISGRKIIGWITGEDCPAMRSLLGGFTEGARVIDPEVRVVNVVTGSFANAEAGRAAAKNLLDQGADILVLASGMGNGPALQEVKARNAYAVGLNTDKDNLLPGHVLTSILKHPNKAVYEIIAAAASGHFAGKEILVRDLQNGGVDITSMEPFKAAAGKNLPPDMDRRLRELRGEILNGGIRLKSLRERTLCDCL</sequence>
<comment type="subcellular location">
    <subcellularLocation>
        <location evidence="1">Cell membrane</location>
        <topology evidence="1">Lipid-anchor</topology>
    </subcellularLocation>
</comment>
<name>A0A644TPC4_9ZZZZ</name>
<keyword evidence="3" id="KW-1003">Cell membrane</keyword>
<dbReference type="EMBL" id="VSSQ01000043">
    <property type="protein sequence ID" value="MPL68838.1"/>
    <property type="molecule type" value="Genomic_DNA"/>
</dbReference>
<dbReference type="PANTHER" id="PTHR34296:SF2">
    <property type="entry name" value="ABC TRANSPORTER GUANOSINE-BINDING PROTEIN NUPN"/>
    <property type="match status" value="1"/>
</dbReference>
<comment type="caution">
    <text evidence="8">The sequence shown here is derived from an EMBL/GenBank/DDBJ whole genome shotgun (WGS) entry which is preliminary data.</text>
</comment>
<keyword evidence="6 8" id="KW-0449">Lipoprotein</keyword>
<evidence type="ECO:0000256" key="4">
    <source>
        <dbReference type="ARBA" id="ARBA00022729"/>
    </source>
</evidence>
<evidence type="ECO:0000256" key="1">
    <source>
        <dbReference type="ARBA" id="ARBA00004193"/>
    </source>
</evidence>
<evidence type="ECO:0000256" key="2">
    <source>
        <dbReference type="ARBA" id="ARBA00008610"/>
    </source>
</evidence>
<reference evidence="8" key="1">
    <citation type="submission" date="2019-08" db="EMBL/GenBank/DDBJ databases">
        <authorList>
            <person name="Kucharzyk K."/>
            <person name="Murdoch R.W."/>
            <person name="Higgins S."/>
            <person name="Loffler F."/>
        </authorList>
    </citation>
    <scope>NUCLEOTIDE SEQUENCE</scope>
</reference>
<dbReference type="InterPro" id="IPR050957">
    <property type="entry name" value="BMP_lipoprotein"/>
</dbReference>
<feature type="domain" description="ABC transporter substrate-binding protein PnrA-like" evidence="7">
    <location>
        <begin position="38"/>
        <end position="313"/>
    </location>
</feature>
<keyword evidence="5" id="KW-0472">Membrane</keyword>
<dbReference type="InterPro" id="IPR003760">
    <property type="entry name" value="PnrA-like"/>
</dbReference>
<gene>
    <name evidence="8" type="primary">tmpC_4</name>
    <name evidence="8" type="ORF">SDC9_14571</name>
</gene>
<dbReference type="PANTHER" id="PTHR34296">
    <property type="entry name" value="TRANSCRIPTIONAL ACTIVATOR PROTEIN MED"/>
    <property type="match status" value="1"/>
</dbReference>
<comment type="similarity">
    <text evidence="2">Belongs to the BMP lipoprotein family.</text>
</comment>
<dbReference type="SUPFAM" id="SSF53822">
    <property type="entry name" value="Periplasmic binding protein-like I"/>
    <property type="match status" value="1"/>
</dbReference>